<dbReference type="InterPro" id="IPR003374">
    <property type="entry name" value="ApbE-like_sf"/>
</dbReference>
<accession>A0A1W2D494</accession>
<dbReference type="Gene3D" id="3.10.520.10">
    <property type="entry name" value="ApbE-like domains"/>
    <property type="match status" value="1"/>
</dbReference>
<proteinExistence type="predicted"/>
<dbReference type="AlphaFoldDB" id="A0A1W2D494"/>
<dbReference type="InterPro" id="IPR007183">
    <property type="entry name" value="UPF0280"/>
</dbReference>
<protein>
    <submittedName>
        <fullName evidence="1">Uncharacterized protein</fullName>
    </submittedName>
</protein>
<evidence type="ECO:0000313" key="1">
    <source>
        <dbReference type="EMBL" id="SMC92335.1"/>
    </source>
</evidence>
<keyword evidence="2" id="KW-1185">Reference proteome</keyword>
<dbReference type="EMBL" id="FWXY01000015">
    <property type="protein sequence ID" value="SMC92335.1"/>
    <property type="molecule type" value="Genomic_DNA"/>
</dbReference>
<dbReference type="STRING" id="1121400.SAMN02746065_11551"/>
<dbReference type="Proteomes" id="UP000192418">
    <property type="component" value="Unassembled WGS sequence"/>
</dbReference>
<dbReference type="SUPFAM" id="SSF143631">
    <property type="entry name" value="ApbE-like"/>
    <property type="match status" value="1"/>
</dbReference>
<gene>
    <name evidence="1" type="ORF">SAMN02746065_11551</name>
</gene>
<reference evidence="1 2" key="1">
    <citation type="submission" date="2017-04" db="EMBL/GenBank/DDBJ databases">
        <authorList>
            <person name="Afonso C.L."/>
            <person name="Miller P.J."/>
            <person name="Scott M.A."/>
            <person name="Spackman E."/>
            <person name="Goraichik I."/>
            <person name="Dimitrov K.M."/>
            <person name="Suarez D.L."/>
            <person name="Swayne D.E."/>
        </authorList>
    </citation>
    <scope>NUCLEOTIDE SEQUENCE [LARGE SCALE GENOMIC DNA]</scope>
    <source>
        <strain evidence="1 2">DSM 3385</strain>
    </source>
</reference>
<name>A0A1W2D494_9BACT</name>
<dbReference type="PIRSF" id="PIRSF006421">
    <property type="entry name" value="UCP006421"/>
    <property type="match status" value="1"/>
</dbReference>
<dbReference type="RefSeq" id="WP_084070027.1">
    <property type="nucleotide sequence ID" value="NZ_FWXY01000015.1"/>
</dbReference>
<organism evidence="1 2">
    <name type="scientific">Desulfocicer vacuolatum DSM 3385</name>
    <dbReference type="NCBI Taxonomy" id="1121400"/>
    <lineage>
        <taxon>Bacteria</taxon>
        <taxon>Pseudomonadati</taxon>
        <taxon>Thermodesulfobacteriota</taxon>
        <taxon>Desulfobacteria</taxon>
        <taxon>Desulfobacterales</taxon>
        <taxon>Desulfobacteraceae</taxon>
        <taxon>Desulfocicer</taxon>
    </lineage>
</organism>
<dbReference type="OrthoDB" id="9787842at2"/>
<sequence>MFNNRGYRAHSNRQGLTPFTVTVKETNLHIQAKKDLTREAVKSVLTCRGYIENHIFAHPDFSTALVPVRPMAHAPEIVREMMDAAIKAGVGPMAAIAGAVAQYTGKALLHLSDQVIVENGGDVFLKTDSATTLAIFAGKSPLSMKVGVKIAPRDSAFALCTSSGTIGHSKSFGKADAVTILSNSCPLADAVATALANRVQDESDIQGAIDMGKEIPGVEGIIVIKKKKLGAWGEMELVGL</sequence>
<dbReference type="NCBIfam" id="NF003323">
    <property type="entry name" value="PRK04334.1-3"/>
    <property type="match status" value="1"/>
</dbReference>
<evidence type="ECO:0000313" key="2">
    <source>
        <dbReference type="Proteomes" id="UP000192418"/>
    </source>
</evidence>